<organism evidence="1 2">
    <name type="scientific">Rousettus aegyptiacus</name>
    <name type="common">Egyptian fruit bat</name>
    <name type="synonym">Pteropus aegyptiacus</name>
    <dbReference type="NCBI Taxonomy" id="9407"/>
    <lineage>
        <taxon>Eukaryota</taxon>
        <taxon>Metazoa</taxon>
        <taxon>Chordata</taxon>
        <taxon>Craniata</taxon>
        <taxon>Vertebrata</taxon>
        <taxon>Euteleostomi</taxon>
        <taxon>Mammalia</taxon>
        <taxon>Eutheria</taxon>
        <taxon>Laurasiatheria</taxon>
        <taxon>Chiroptera</taxon>
        <taxon>Yinpterochiroptera</taxon>
        <taxon>Pteropodoidea</taxon>
        <taxon>Pteropodidae</taxon>
        <taxon>Rousettinae</taxon>
        <taxon>Rousettus</taxon>
    </lineage>
</organism>
<evidence type="ECO:0000313" key="2">
    <source>
        <dbReference type="Proteomes" id="UP000593571"/>
    </source>
</evidence>
<reference evidence="1 2" key="1">
    <citation type="journal article" date="2020" name="Nature">
        <title>Six reference-quality genomes reveal evolution of bat adaptations.</title>
        <authorList>
            <person name="Jebb D."/>
            <person name="Huang Z."/>
            <person name="Pippel M."/>
            <person name="Hughes G.M."/>
            <person name="Lavrichenko K."/>
            <person name="Devanna P."/>
            <person name="Winkler S."/>
            <person name="Jermiin L.S."/>
            <person name="Skirmuntt E.C."/>
            <person name="Katzourakis A."/>
            <person name="Burkitt-Gray L."/>
            <person name="Ray D.A."/>
            <person name="Sullivan K.A.M."/>
            <person name="Roscito J.G."/>
            <person name="Kirilenko B.M."/>
            <person name="Davalos L.M."/>
            <person name="Corthals A.P."/>
            <person name="Power M.L."/>
            <person name="Jones G."/>
            <person name="Ransome R.D."/>
            <person name="Dechmann D.K.N."/>
            <person name="Locatelli A.G."/>
            <person name="Puechmaille S.J."/>
            <person name="Fedrigo O."/>
            <person name="Jarvis E.D."/>
            <person name="Hiller M."/>
            <person name="Vernes S.C."/>
            <person name="Myers E.W."/>
            <person name="Teeling E.C."/>
        </authorList>
    </citation>
    <scope>NUCLEOTIDE SEQUENCE [LARGE SCALE GENOMIC DNA]</scope>
    <source>
        <strain evidence="1">MRouAeg1</strain>
        <tissue evidence="1">Muscle</tissue>
    </source>
</reference>
<sequence>MRKLRPQAREPHRPHVRRLALPKISTHLQLGWRGFYTNARHTHPLQPPRLRRVGQLGAMRCPGPLKDEWISPLTTAPTPHTHTHTHLLPECLLYLCRKWLPALHSSSFAVQSCPDPSFEIQQRLPIFDLVPGSQACLRL</sequence>
<keyword evidence="2" id="KW-1185">Reference proteome</keyword>
<evidence type="ECO:0000313" key="1">
    <source>
        <dbReference type="EMBL" id="KAF6505906.1"/>
    </source>
</evidence>
<dbReference type="EMBL" id="JACASE010000001">
    <property type="protein sequence ID" value="KAF6505906.1"/>
    <property type="molecule type" value="Genomic_DNA"/>
</dbReference>
<dbReference type="Proteomes" id="UP000593571">
    <property type="component" value="Unassembled WGS sequence"/>
</dbReference>
<accession>A0A7J8KAK8</accession>
<comment type="caution">
    <text evidence="1">The sequence shown here is derived from an EMBL/GenBank/DDBJ whole genome shotgun (WGS) entry which is preliminary data.</text>
</comment>
<proteinExistence type="predicted"/>
<name>A0A7J8KAK8_ROUAE</name>
<protein>
    <submittedName>
        <fullName evidence="1">Uncharacterized protein</fullName>
    </submittedName>
</protein>
<dbReference type="AlphaFoldDB" id="A0A7J8KAK8"/>
<gene>
    <name evidence="1" type="ORF">HJG63_007792</name>
</gene>